<protein>
    <recommendedName>
        <fullName evidence="3">L-2-amino-thiazoline-4-carboxylic acid hydrolase</fullName>
    </recommendedName>
</protein>
<keyword evidence="2" id="KW-1185">Reference proteome</keyword>
<dbReference type="STRING" id="452637.Oter_3161"/>
<dbReference type="RefSeq" id="WP_012375970.1">
    <property type="nucleotide sequence ID" value="NC_010571.1"/>
</dbReference>
<dbReference type="AlphaFoldDB" id="B1ZMY9"/>
<sequence length="193" mass="20794">MKRKEFLQQACTYGLCSCAVASLFAPAAKLFAEEAKPEGMPEKPKEDWRIGFMQERYAKLLASLEKRADSAALDAALEDVGQYCASTTDMVKAHAGDPDGFLATIREKWHADATQDKATGVVALAFPAMKECPCALVRAGLTSARVCQCSVGWQKKAFGVVFGRPVEVALKGSLLRGDPRCSFEIRVASKAAA</sequence>
<proteinExistence type="predicted"/>
<dbReference type="Proteomes" id="UP000007013">
    <property type="component" value="Chromosome"/>
</dbReference>
<organism evidence="1 2">
    <name type="scientific">Opitutus terrae (strain DSM 11246 / JCM 15787 / PB90-1)</name>
    <dbReference type="NCBI Taxonomy" id="452637"/>
    <lineage>
        <taxon>Bacteria</taxon>
        <taxon>Pseudomonadati</taxon>
        <taxon>Verrucomicrobiota</taxon>
        <taxon>Opitutia</taxon>
        <taxon>Opitutales</taxon>
        <taxon>Opitutaceae</taxon>
        <taxon>Opitutus</taxon>
    </lineage>
</organism>
<evidence type="ECO:0000313" key="2">
    <source>
        <dbReference type="Proteomes" id="UP000007013"/>
    </source>
</evidence>
<evidence type="ECO:0000313" key="1">
    <source>
        <dbReference type="EMBL" id="ACB76441.1"/>
    </source>
</evidence>
<dbReference type="HOGENOM" id="CLU_1407544_0_0_0"/>
<evidence type="ECO:0008006" key="3">
    <source>
        <dbReference type="Google" id="ProtNLM"/>
    </source>
</evidence>
<reference evidence="1 2" key="1">
    <citation type="journal article" date="2011" name="J. Bacteriol.">
        <title>Genome sequence of the verrucomicrobium Opitutus terrae PB90-1, an abundant inhabitant of rice paddy soil ecosystems.</title>
        <authorList>
            <person name="van Passel M.W."/>
            <person name="Kant R."/>
            <person name="Palva A."/>
            <person name="Copeland A."/>
            <person name="Lucas S."/>
            <person name="Lapidus A."/>
            <person name="Glavina del Rio T."/>
            <person name="Pitluck S."/>
            <person name="Goltsman E."/>
            <person name="Clum A."/>
            <person name="Sun H."/>
            <person name="Schmutz J."/>
            <person name="Larimer F.W."/>
            <person name="Land M.L."/>
            <person name="Hauser L."/>
            <person name="Kyrpides N."/>
            <person name="Mikhailova N."/>
            <person name="Richardson P.P."/>
            <person name="Janssen P.H."/>
            <person name="de Vos W.M."/>
            <person name="Smidt H."/>
        </authorList>
    </citation>
    <scope>NUCLEOTIDE SEQUENCE [LARGE SCALE GENOMIC DNA]</scope>
    <source>
        <strain evidence="2">DSM 11246 / JCM 15787 / PB90-1</strain>
    </source>
</reference>
<accession>B1ZMY9</accession>
<dbReference type="KEGG" id="ote:Oter_3161"/>
<gene>
    <name evidence="1" type="ordered locus">Oter_3161</name>
</gene>
<dbReference type="EMBL" id="CP001032">
    <property type="protein sequence ID" value="ACB76441.1"/>
    <property type="molecule type" value="Genomic_DNA"/>
</dbReference>
<name>B1ZMY9_OPITP</name>
<dbReference type="PROSITE" id="PS51257">
    <property type="entry name" value="PROKAR_LIPOPROTEIN"/>
    <property type="match status" value="1"/>
</dbReference>